<dbReference type="Pfam" id="PF00149">
    <property type="entry name" value="Metallophos"/>
    <property type="match status" value="1"/>
</dbReference>
<feature type="domain" description="Calcineurin-like phosphoesterase" evidence="1">
    <location>
        <begin position="26"/>
        <end position="202"/>
    </location>
</feature>
<evidence type="ECO:0000259" key="1">
    <source>
        <dbReference type="Pfam" id="PF00149"/>
    </source>
</evidence>
<sequence>MRDLRFATQSKTSKQSLFEPEMIEGPIYACGDIHGRLDLLEKFLTWVGDDSSGSSTVVFLGDYVDRGPHSRGVIERLMAGPTRSGERWYPIKGNHESLLVSAWLAPQSRHAEMWLMCGGSAALRSYSNEADIRDIPEEHVRFLDSLPLGYDDGERLYVHAGVRPGVPMWAQAAHDLLWIRDPFLGEPHDIPRLVIHGHTPRDLPDIRPWRVGLDVGAYRANRLAAARFLPGIAEPRFWLSEP</sequence>
<keyword evidence="3" id="KW-1185">Reference proteome</keyword>
<dbReference type="InterPro" id="IPR050126">
    <property type="entry name" value="Ap4A_hydrolase"/>
</dbReference>
<organism evidence="2 3">
    <name type="scientific">Methylobacterium trifolii</name>
    <dbReference type="NCBI Taxonomy" id="1003092"/>
    <lineage>
        <taxon>Bacteria</taxon>
        <taxon>Pseudomonadati</taxon>
        <taxon>Pseudomonadota</taxon>
        <taxon>Alphaproteobacteria</taxon>
        <taxon>Hyphomicrobiales</taxon>
        <taxon>Methylobacteriaceae</taxon>
        <taxon>Methylobacterium</taxon>
    </lineage>
</organism>
<dbReference type="InterPro" id="IPR004843">
    <property type="entry name" value="Calcineurin-like_PHP"/>
</dbReference>
<proteinExistence type="predicted"/>
<dbReference type="SUPFAM" id="SSF56300">
    <property type="entry name" value="Metallo-dependent phosphatases"/>
    <property type="match status" value="1"/>
</dbReference>
<dbReference type="Proteomes" id="UP001055057">
    <property type="component" value="Unassembled WGS sequence"/>
</dbReference>
<comment type="caution">
    <text evidence="2">The sequence shown here is derived from an EMBL/GenBank/DDBJ whole genome shotgun (WGS) entry which is preliminary data.</text>
</comment>
<reference evidence="2" key="1">
    <citation type="journal article" date="2021" name="Front. Microbiol.">
        <title>Comprehensive Comparative Genomics and Phenotyping of Methylobacterium Species.</title>
        <authorList>
            <person name="Alessa O."/>
            <person name="Ogura Y."/>
            <person name="Fujitani Y."/>
            <person name="Takami H."/>
            <person name="Hayashi T."/>
            <person name="Sahin N."/>
            <person name="Tani A."/>
        </authorList>
    </citation>
    <scope>NUCLEOTIDE SEQUENCE</scope>
    <source>
        <strain evidence="2">DSM 23632</strain>
    </source>
</reference>
<gene>
    <name evidence="2" type="primary">pphA_1</name>
    <name evidence="2" type="ORF">MPOCJGCO_2982</name>
</gene>
<reference evidence="2" key="2">
    <citation type="submission" date="2021-08" db="EMBL/GenBank/DDBJ databases">
        <authorList>
            <person name="Tani A."/>
            <person name="Ola A."/>
            <person name="Ogura Y."/>
            <person name="Katsura K."/>
            <person name="Hayashi T."/>
        </authorList>
    </citation>
    <scope>NUCLEOTIDE SEQUENCE</scope>
    <source>
        <strain evidence="2">DSM 23632</strain>
    </source>
</reference>
<dbReference type="CDD" id="cd00144">
    <property type="entry name" value="MPP_PPP_family"/>
    <property type="match status" value="1"/>
</dbReference>
<name>A0ABQ4U3G9_9HYPH</name>
<dbReference type="PRINTS" id="PR00114">
    <property type="entry name" value="STPHPHTASE"/>
</dbReference>
<dbReference type="Gene3D" id="3.60.21.10">
    <property type="match status" value="1"/>
</dbReference>
<protein>
    <submittedName>
        <fullName evidence="2">Serine/threonine-protein phosphatase 1</fullName>
    </submittedName>
</protein>
<dbReference type="EMBL" id="BPRB01000168">
    <property type="protein sequence ID" value="GJE60863.1"/>
    <property type="molecule type" value="Genomic_DNA"/>
</dbReference>
<accession>A0ABQ4U3G9</accession>
<evidence type="ECO:0000313" key="2">
    <source>
        <dbReference type="EMBL" id="GJE60863.1"/>
    </source>
</evidence>
<dbReference type="InterPro" id="IPR006186">
    <property type="entry name" value="Ser/Thr-sp_prot-phosphatase"/>
</dbReference>
<evidence type="ECO:0000313" key="3">
    <source>
        <dbReference type="Proteomes" id="UP001055057"/>
    </source>
</evidence>
<dbReference type="PANTHER" id="PTHR42850:SF4">
    <property type="entry name" value="ZINC-DEPENDENT ENDOPOLYPHOSPHATASE"/>
    <property type="match status" value="1"/>
</dbReference>
<dbReference type="PANTHER" id="PTHR42850">
    <property type="entry name" value="METALLOPHOSPHOESTERASE"/>
    <property type="match status" value="1"/>
</dbReference>
<dbReference type="InterPro" id="IPR029052">
    <property type="entry name" value="Metallo-depent_PP-like"/>
</dbReference>